<accession>A0A1G6Q7E4</accession>
<feature type="chain" id="PRO_5011454939" description="DUF1735 domain-containing protein" evidence="1">
    <location>
        <begin position="24"/>
        <end position="310"/>
    </location>
</feature>
<feature type="signal peptide" evidence="1">
    <location>
        <begin position="1"/>
        <end position="23"/>
    </location>
</feature>
<keyword evidence="1" id="KW-0732">Signal</keyword>
<dbReference type="Pfam" id="PF08522">
    <property type="entry name" value="BT_3987-like_N"/>
    <property type="match status" value="1"/>
</dbReference>
<keyword evidence="5" id="KW-1185">Reference proteome</keyword>
<dbReference type="InterPro" id="IPR013728">
    <property type="entry name" value="BT_3987-like_N"/>
</dbReference>
<protein>
    <recommendedName>
        <fullName evidence="6">DUF1735 domain-containing protein</fullName>
    </recommendedName>
</protein>
<name>A0A1G6Q7E4_9SPHI</name>
<evidence type="ECO:0008006" key="6">
    <source>
        <dbReference type="Google" id="ProtNLM"/>
    </source>
</evidence>
<evidence type="ECO:0000259" key="3">
    <source>
        <dbReference type="Pfam" id="PF14274"/>
    </source>
</evidence>
<dbReference type="Gene3D" id="2.60.40.1740">
    <property type="entry name" value="hypothetical protein (bacova_03559)"/>
    <property type="match status" value="1"/>
</dbReference>
<dbReference type="STRING" id="390242.SAMN04488024_103248"/>
<organism evidence="4 5">
    <name type="scientific">Pedobacter soli</name>
    <dbReference type="NCBI Taxonomy" id="390242"/>
    <lineage>
        <taxon>Bacteria</taxon>
        <taxon>Pseudomonadati</taxon>
        <taxon>Bacteroidota</taxon>
        <taxon>Sphingobacteriia</taxon>
        <taxon>Sphingobacteriales</taxon>
        <taxon>Sphingobacteriaceae</taxon>
        <taxon>Pedobacter</taxon>
    </lineage>
</organism>
<dbReference type="AlphaFoldDB" id="A0A1G6Q7E4"/>
<dbReference type="InterPro" id="IPR025371">
    <property type="entry name" value="BT_3044-like_C"/>
</dbReference>
<dbReference type="RefSeq" id="WP_090767188.1">
    <property type="nucleotide sequence ID" value="NZ_FMZH01000003.1"/>
</dbReference>
<dbReference type="PROSITE" id="PS51257">
    <property type="entry name" value="PROKAR_LIPOPROTEIN"/>
    <property type="match status" value="1"/>
</dbReference>
<evidence type="ECO:0000256" key="1">
    <source>
        <dbReference type="SAM" id="SignalP"/>
    </source>
</evidence>
<feature type="domain" description="BT-3044-like C-terminal" evidence="3">
    <location>
        <begin position="169"/>
        <end position="302"/>
    </location>
</feature>
<feature type="domain" description="BT-3987-like N-terminal" evidence="2">
    <location>
        <begin position="63"/>
        <end position="160"/>
    </location>
</feature>
<evidence type="ECO:0000259" key="2">
    <source>
        <dbReference type="Pfam" id="PF08522"/>
    </source>
</evidence>
<dbReference type="Pfam" id="PF14274">
    <property type="entry name" value="BT_3044-like_C"/>
    <property type="match status" value="1"/>
</dbReference>
<gene>
    <name evidence="4" type="ORF">SAMN04488024_103248</name>
</gene>
<evidence type="ECO:0000313" key="4">
    <source>
        <dbReference type="EMBL" id="SDC87636.1"/>
    </source>
</evidence>
<reference evidence="5" key="1">
    <citation type="submission" date="2016-10" db="EMBL/GenBank/DDBJ databases">
        <authorList>
            <person name="Varghese N."/>
            <person name="Submissions S."/>
        </authorList>
    </citation>
    <scope>NUCLEOTIDE SEQUENCE [LARGE SCALE GENOMIC DNA]</scope>
    <source>
        <strain evidence="5">DSM 18609</strain>
    </source>
</reference>
<evidence type="ECO:0000313" key="5">
    <source>
        <dbReference type="Proteomes" id="UP000199455"/>
    </source>
</evidence>
<dbReference type="Proteomes" id="UP000199455">
    <property type="component" value="Unassembled WGS sequence"/>
</dbReference>
<dbReference type="EMBL" id="FMZH01000003">
    <property type="protein sequence ID" value="SDC87636.1"/>
    <property type="molecule type" value="Genomic_DNA"/>
</dbReference>
<sequence>MKKNIFKSIAALLAITFLSSCLKDDTMILDPAKGHNVIEFANPAQIVQNGTPYPLYSFAYEAASTPSLPVTVSYSGPEATAPQDITVKVAVGAASKITEYNTATGGHYELLQPTSYTLSATEVVIKAGTSKATFNVLLKPSTFNFAVSEVLPLTITSASSGIISGNFNTILLNVSAKNAYDGIYAMQAGSFVQRYSNPTTPTTGDALNGNTSTNPDLTLTTVGANTVQIGNLRWAGGSSGVGGIDNLQATVDPATNLVTMKALGNATLAIIPGSVNKYDPATKTFTLNFDWNQTAAKRVYSLVIKYKSSR</sequence>
<proteinExistence type="predicted"/>